<evidence type="ECO:0008006" key="4">
    <source>
        <dbReference type="Google" id="ProtNLM"/>
    </source>
</evidence>
<dbReference type="Proteomes" id="UP000625804">
    <property type="component" value="Unassembled WGS sequence"/>
</dbReference>
<feature type="coiled-coil region" evidence="1">
    <location>
        <begin position="779"/>
        <end position="904"/>
    </location>
</feature>
<accession>A0A8J8GI56</accession>
<keyword evidence="1" id="KW-0175">Coiled coil</keyword>
<proteinExistence type="predicted"/>
<protein>
    <recommendedName>
        <fullName evidence="4">Chromosome segregation ATPase</fullName>
    </recommendedName>
</protein>
<sequence>MPAISKIRLTNVVYEYGQKRYHDEIFLFDGHNGAIVLENGGGKSVFIQTVLQAVFPHAEVGERKTKDTITLDEGPAHIAIEWLLNEKPRRYAVTAVTLFKKSNGIDSLRYVYEYGENDPHSIEKIPFVQGEGKEKRPSSRGEMADYYSYMANQYSRNAKTFPQSIKSYREYIEKSFHIIAGEWESIIRINGAEGDVEAFFENCKKTNELIDRLLIPSVEKGIAGFHKDVFVDMFENRRDQFKKYKELKETINQNKRLSKELQAYVNQFQKVDETEKEYTYARRKAKGYQTYIVEELEHITSNLEKIEIAFEEWHEQNRSLSMKKDSLTIRKEQQKLKDLQEKANAIWQRLVELEDLLQKNTHEYYSLQFAGAREEILKEQENIEWFERELQKVDQDSDIEDVVIQLEKVNGQLHYLFLELKENIEKQIREAKYEFNQLADQQDGLKEKHQKLQQDKEQWKERLIKTQALADSYVKQMKSLKSELVSHEDESINYLLSQWSEKLQTLDEEKVAIVQQIKEFEPRLAELKVRRKQLEHQLLENQANLKGLEEKKNQFDFQHKKILSIITEIMPHRSFIDSVYNRQSSIENQLEERISKLKRQKEKLMEEERQAKRFVDDYLEQDQFFADPYVEKKIQQWNQFEYLKTGIQYLQSIGNEFLIDQNNYPFWALTIITTEKDKKDVREKIKSIQHQLQYPIFILSTKEAEQLVKGESSYEEVVEPAIWQMNIDQKRFSEWKEHIAQEAERKTLNRLEVEQTLQTWERTAEQFRQFLQDYPHEKYTMITDEIQSLSHHIQNLQEEQKKLEEKLIELEKELKLKRNAVHTMELEIQDLQNRLIPNAIKYINLEKEHRELQKQITEFNQQINNLVEQEKSLVSQLDYINQELNSKENEIKNLEFQLKLEIDRNELYKAVKEYRIVQTSSPMETIKLQQKQLNDQINQIHTTRREWQNRIENSKQRINDLRKLQTRWKNEWESLDENYPFPINGDEKINQLAKRMNELKKEVEKASEHASSAITDVRVQESQVNQRILLYQQHYSNEEIFSFPEDLAVVEEQLEEEQTALQRQLEYLKQQKTLFEKEKTSYDALKQKFDRHELVHKLDDPNLERAILTDEEKQEFPYKRQAIVDQLIYELELKQRAVLTEKNRLEQAKEIFKRFCNELADPKMRKNAIEGVESKKTYEEVLKYQQQLEERIARTIQIAEVTIQDYDKEQQQFITYIHTHLQKVREDLLEIQKKTRVRVEDDWKTIYQIQVPDWDEDEAKEKIREHIDWILSQIERDTFQDEHGQEDAAKVRQFLEKTLQTVPLLREVIGNQTIKVRCRKVESDQHISNNYFTWEQSNQWSGGEKWSKNMALFLGLLNFIAEKSYNPQSNAKRHRTVILDNPFGKASSDHVLSPVFFIAEQLGFQIIALTAHAEGKFLSDYFPIIYSCKLRHLEGGTKQVLTKEKQLKYAYFQDHAPESLERLGERQQMSLFD</sequence>
<feature type="coiled-coil region" evidence="1">
    <location>
        <begin position="421"/>
        <end position="490"/>
    </location>
</feature>
<evidence type="ECO:0000313" key="2">
    <source>
        <dbReference type="EMBL" id="NSL52790.1"/>
    </source>
</evidence>
<feature type="coiled-coil region" evidence="1">
    <location>
        <begin position="937"/>
        <end position="1016"/>
    </location>
</feature>
<reference evidence="2" key="1">
    <citation type="submission" date="2020-06" db="EMBL/GenBank/DDBJ databases">
        <title>A novel thermopfilic bacterium from Erzurum, Turkey.</title>
        <authorList>
            <person name="Adiguzel A."/>
            <person name="Ay H."/>
            <person name="Baltaci M.O."/>
        </authorList>
    </citation>
    <scope>NUCLEOTIDE SEQUENCE</scope>
    <source>
        <strain evidence="2">P2</strain>
    </source>
</reference>
<keyword evidence="3" id="KW-1185">Reference proteome</keyword>
<dbReference type="InterPro" id="IPR027417">
    <property type="entry name" value="P-loop_NTPase"/>
</dbReference>
<feature type="coiled-coil region" evidence="1">
    <location>
        <begin position="247"/>
        <end position="274"/>
    </location>
</feature>
<dbReference type="RefSeq" id="WP_173731987.1">
    <property type="nucleotide sequence ID" value="NZ_JABTTE010000021.1"/>
</dbReference>
<dbReference type="Gene3D" id="1.10.287.1490">
    <property type="match status" value="1"/>
</dbReference>
<dbReference type="EMBL" id="JABTTE010000021">
    <property type="protein sequence ID" value="NSL52790.1"/>
    <property type="molecule type" value="Genomic_DNA"/>
</dbReference>
<feature type="coiled-coil region" evidence="1">
    <location>
        <begin position="580"/>
        <end position="617"/>
    </location>
</feature>
<evidence type="ECO:0000313" key="3">
    <source>
        <dbReference type="Proteomes" id="UP000625804"/>
    </source>
</evidence>
<gene>
    <name evidence="2" type="ORF">HR057_13620</name>
</gene>
<evidence type="ECO:0000256" key="1">
    <source>
        <dbReference type="SAM" id="Coils"/>
    </source>
</evidence>
<organism evidence="2 3">
    <name type="scientific">Calidifontibacillus erzurumensis</name>
    <dbReference type="NCBI Taxonomy" id="2741433"/>
    <lineage>
        <taxon>Bacteria</taxon>
        <taxon>Bacillati</taxon>
        <taxon>Bacillota</taxon>
        <taxon>Bacilli</taxon>
        <taxon>Bacillales</taxon>
        <taxon>Bacillaceae</taxon>
        <taxon>Calidifontibacillus/Schinkia group</taxon>
        <taxon>Calidifontibacillus</taxon>
    </lineage>
</organism>
<name>A0A8J8GI56_9BACI</name>
<feature type="coiled-coil region" evidence="1">
    <location>
        <begin position="517"/>
        <end position="551"/>
    </location>
</feature>
<dbReference type="Gene3D" id="3.40.50.300">
    <property type="entry name" value="P-loop containing nucleotide triphosphate hydrolases"/>
    <property type="match status" value="1"/>
</dbReference>
<comment type="caution">
    <text evidence="2">The sequence shown here is derived from an EMBL/GenBank/DDBJ whole genome shotgun (WGS) entry which is preliminary data.</text>
</comment>